<dbReference type="Proteomes" id="UP001214638">
    <property type="component" value="Unassembled WGS sequence"/>
</dbReference>
<dbReference type="AlphaFoldDB" id="A0AAD9PNS9"/>
<evidence type="ECO:0000313" key="2">
    <source>
        <dbReference type="EMBL" id="KAK2194921.1"/>
    </source>
</evidence>
<feature type="compositionally biased region" description="Polar residues" evidence="1">
    <location>
        <begin position="1"/>
        <end position="21"/>
    </location>
</feature>
<dbReference type="RefSeq" id="XP_067805025.1">
    <property type="nucleotide sequence ID" value="XM_067946234.1"/>
</dbReference>
<keyword evidence="4" id="KW-1185">Reference proteome</keyword>
<dbReference type="EMBL" id="JALLKP010000001">
    <property type="protein sequence ID" value="KAK2198183.1"/>
    <property type="molecule type" value="Genomic_DNA"/>
</dbReference>
<evidence type="ECO:0000313" key="4">
    <source>
        <dbReference type="Proteomes" id="UP001214638"/>
    </source>
</evidence>
<reference evidence="3" key="1">
    <citation type="journal article" date="2023" name="Nat. Microbiol.">
        <title>Babesia duncani multi-omics identifies virulence factors and drug targets.</title>
        <authorList>
            <person name="Singh P."/>
            <person name="Lonardi S."/>
            <person name="Liang Q."/>
            <person name="Vydyam P."/>
            <person name="Khabirova E."/>
            <person name="Fang T."/>
            <person name="Gihaz S."/>
            <person name="Thekkiniath J."/>
            <person name="Munshi M."/>
            <person name="Abel S."/>
            <person name="Ciampossin L."/>
            <person name="Batugedara G."/>
            <person name="Gupta M."/>
            <person name="Lu X.M."/>
            <person name="Lenz T."/>
            <person name="Chakravarty S."/>
            <person name="Cornillot E."/>
            <person name="Hu Y."/>
            <person name="Ma W."/>
            <person name="Gonzalez L.M."/>
            <person name="Sanchez S."/>
            <person name="Estrada K."/>
            <person name="Sanchez-Flores A."/>
            <person name="Montero E."/>
            <person name="Harb O.S."/>
            <person name="Le Roch K.G."/>
            <person name="Mamoun C.B."/>
        </authorList>
    </citation>
    <scope>NUCLEOTIDE SEQUENCE</scope>
    <source>
        <strain evidence="3">WA1</strain>
    </source>
</reference>
<evidence type="ECO:0000313" key="3">
    <source>
        <dbReference type="EMBL" id="KAK2198183.1"/>
    </source>
</evidence>
<accession>A0AAD9PNS9</accession>
<gene>
    <name evidence="3" type="ORF">BdWA1_001192</name>
    <name evidence="2" type="ORF">BdWA1_003600</name>
</gene>
<protein>
    <submittedName>
        <fullName evidence="3">Uncharacterized protein</fullName>
    </submittedName>
</protein>
<name>A0AAD9PNS9_9APIC</name>
<dbReference type="GeneID" id="94335490"/>
<comment type="caution">
    <text evidence="3">The sequence shown here is derived from an EMBL/GenBank/DDBJ whole genome shotgun (WGS) entry which is preliminary data.</text>
</comment>
<feature type="region of interest" description="Disordered" evidence="1">
    <location>
        <begin position="400"/>
        <end position="423"/>
    </location>
</feature>
<organism evidence="3 4">
    <name type="scientific">Babesia duncani</name>
    <dbReference type="NCBI Taxonomy" id="323732"/>
    <lineage>
        <taxon>Eukaryota</taxon>
        <taxon>Sar</taxon>
        <taxon>Alveolata</taxon>
        <taxon>Apicomplexa</taxon>
        <taxon>Aconoidasida</taxon>
        <taxon>Piroplasmida</taxon>
        <taxon>Babesiidae</taxon>
        <taxon>Babesia</taxon>
    </lineage>
</organism>
<sequence length="593" mass="68142">MDSTLTSGSRQSNNNHAQNSDPLAPEADPSSRAPRATIEGMAGRSSDISWDTRSNFEEDLTRLLNDYGHQSNLMGSFIKKYAIGSTFSAAFSGTDMDLITLAQFWTNQKTSQHSITLQNYQKSQQSDESNTEKQNYNAGELVAIFHQQYCSSWQSKLDIIDRTKTMFELLPQKNVLVHLVDPKTTSLVMISFIYNLKKVAFFGLHNEPSTLVLPAPYFGLTLRNSKESFFEALDMLENQLNLQNTDTNINPKYRLEISYLISELDDILSYIWINDKCFRQYTEPLLLNSYTSYIYGKCSTLIYWYRMRKKYKKMNLGLLLHKLNHVIQLICKTLSHLQLSRDEQQTGNHTVSFGHIALCCVIYSYLYAFLSIPLNLLPWETTNSDKIICTCRFTTRREDKSQQEPITSNSNLNEQDDLQASSSDEGDFGNLFSGNFGAIAADAACVENTRRREVLMSHIIGLLSQDGYNWIKSNEKFVDAIDNYKLNLSWYRRPVFSTVSVGDWNSWPLALAWNYMLISPCGRAWFSWYCKTIQAWKSSSMWAKMPLVLPQTQAPTTACINCLKRLVTMRIRDVVTYMFDLESELKRAMRHNN</sequence>
<evidence type="ECO:0000256" key="1">
    <source>
        <dbReference type="SAM" id="MobiDB-lite"/>
    </source>
</evidence>
<proteinExistence type="predicted"/>
<feature type="region of interest" description="Disordered" evidence="1">
    <location>
        <begin position="1"/>
        <end position="34"/>
    </location>
</feature>
<dbReference type="KEGG" id="bdw:94335490"/>
<dbReference type="EMBL" id="JALLKP010000023">
    <property type="protein sequence ID" value="KAK2194921.1"/>
    <property type="molecule type" value="Genomic_DNA"/>
</dbReference>
<feature type="compositionally biased region" description="Polar residues" evidence="1">
    <location>
        <begin position="403"/>
        <end position="423"/>
    </location>
</feature>